<evidence type="ECO:0000313" key="1">
    <source>
        <dbReference type="EMBL" id="KAA6348883.1"/>
    </source>
</evidence>
<organism evidence="1">
    <name type="scientific">termite gut metagenome</name>
    <dbReference type="NCBI Taxonomy" id="433724"/>
    <lineage>
        <taxon>unclassified sequences</taxon>
        <taxon>metagenomes</taxon>
        <taxon>organismal metagenomes</taxon>
    </lineage>
</organism>
<gene>
    <name evidence="1" type="ORF">EZS27_003683</name>
</gene>
<dbReference type="AlphaFoldDB" id="A0A5J4SUC1"/>
<comment type="caution">
    <text evidence="1">The sequence shown here is derived from an EMBL/GenBank/DDBJ whole genome shotgun (WGS) entry which is preliminary data.</text>
</comment>
<accession>A0A5J4SUC1</accession>
<protein>
    <recommendedName>
        <fullName evidence="2">Outer membrane protein beta-barrel domain-containing protein</fullName>
    </recommendedName>
</protein>
<dbReference type="EMBL" id="SNRY01000058">
    <property type="protein sequence ID" value="KAA6348883.1"/>
    <property type="molecule type" value="Genomic_DNA"/>
</dbReference>
<dbReference type="SUPFAM" id="SSF56925">
    <property type="entry name" value="OMPA-like"/>
    <property type="match status" value="1"/>
</dbReference>
<evidence type="ECO:0008006" key="2">
    <source>
        <dbReference type="Google" id="ProtNLM"/>
    </source>
</evidence>
<proteinExistence type="predicted"/>
<dbReference type="InterPro" id="IPR011250">
    <property type="entry name" value="OMP/PagP_B-barrel"/>
</dbReference>
<reference evidence="1" key="1">
    <citation type="submission" date="2019-03" db="EMBL/GenBank/DDBJ databases">
        <title>Single cell metagenomics reveals metabolic interactions within the superorganism composed of flagellate Streblomastix strix and complex community of Bacteroidetes bacteria on its surface.</title>
        <authorList>
            <person name="Treitli S.C."/>
            <person name="Kolisko M."/>
            <person name="Husnik F."/>
            <person name="Keeling P."/>
            <person name="Hampl V."/>
        </authorList>
    </citation>
    <scope>NUCLEOTIDE SEQUENCE</scope>
    <source>
        <strain evidence="1">STM</strain>
    </source>
</reference>
<name>A0A5J4SUC1_9ZZZZ</name>
<sequence length="146" mass="15829">MKKIIFSLILAIGSICMVNAQDNAIGLRLGYSAEASFQHALSSANRLEADLGLNFGKDNGLNLSGTYQWVWDLSALSQGFNWYAGVGAGLGIWDKEFALGVIGQVGIEYHFDIPLQVSLDYRPGIWFIPDVAGPGGEIALGVRYKF</sequence>